<dbReference type="SUPFAM" id="SSF46785">
    <property type="entry name" value="Winged helix' DNA-binding domain"/>
    <property type="match status" value="1"/>
</dbReference>
<dbReference type="InterPro" id="IPR019888">
    <property type="entry name" value="Tscrpt_reg_AsnC-like"/>
</dbReference>
<dbReference type="RefSeq" id="WP_109387864.1">
    <property type="nucleotide sequence ID" value="NZ_QETF01000005.1"/>
</dbReference>
<dbReference type="SMART" id="SM00344">
    <property type="entry name" value="HTH_ASNC"/>
    <property type="match status" value="1"/>
</dbReference>
<dbReference type="Pfam" id="PF13412">
    <property type="entry name" value="HTH_24"/>
    <property type="match status" value="1"/>
</dbReference>
<keyword evidence="3" id="KW-0804">Transcription</keyword>
<dbReference type="GO" id="GO:0043200">
    <property type="term" value="P:response to amino acid"/>
    <property type="evidence" value="ECO:0007669"/>
    <property type="project" value="TreeGrafter"/>
</dbReference>
<dbReference type="Gene3D" id="3.30.70.920">
    <property type="match status" value="1"/>
</dbReference>
<evidence type="ECO:0000256" key="3">
    <source>
        <dbReference type="ARBA" id="ARBA00023163"/>
    </source>
</evidence>
<accession>A0A2V1P6L7</accession>
<dbReference type="OrthoDB" id="9803143at2"/>
<evidence type="ECO:0000313" key="6">
    <source>
        <dbReference type="Proteomes" id="UP000245293"/>
    </source>
</evidence>
<keyword evidence="6" id="KW-1185">Reference proteome</keyword>
<evidence type="ECO:0000259" key="4">
    <source>
        <dbReference type="PROSITE" id="PS50956"/>
    </source>
</evidence>
<organism evidence="5 6">
    <name type="scientific">Salibaculum griseiflavum</name>
    <dbReference type="NCBI Taxonomy" id="1914409"/>
    <lineage>
        <taxon>Bacteria</taxon>
        <taxon>Pseudomonadati</taxon>
        <taxon>Pseudomonadota</taxon>
        <taxon>Alphaproteobacteria</taxon>
        <taxon>Rhodobacterales</taxon>
        <taxon>Roseobacteraceae</taxon>
        <taxon>Salibaculum</taxon>
    </lineage>
</organism>
<dbReference type="EMBL" id="QETF01000005">
    <property type="protein sequence ID" value="PWG17440.1"/>
    <property type="molecule type" value="Genomic_DNA"/>
</dbReference>
<dbReference type="SUPFAM" id="SSF54909">
    <property type="entry name" value="Dimeric alpha+beta barrel"/>
    <property type="match status" value="1"/>
</dbReference>
<dbReference type="InterPro" id="IPR036388">
    <property type="entry name" value="WH-like_DNA-bd_sf"/>
</dbReference>
<evidence type="ECO:0000256" key="1">
    <source>
        <dbReference type="ARBA" id="ARBA00023015"/>
    </source>
</evidence>
<feature type="domain" description="HTH asnC-type" evidence="4">
    <location>
        <begin position="7"/>
        <end position="78"/>
    </location>
</feature>
<name>A0A2V1P6L7_9RHOB</name>
<dbReference type="Pfam" id="PF01037">
    <property type="entry name" value="AsnC_trans_reg"/>
    <property type="match status" value="1"/>
</dbReference>
<evidence type="ECO:0000256" key="2">
    <source>
        <dbReference type="ARBA" id="ARBA00023125"/>
    </source>
</evidence>
<dbReference type="GO" id="GO:0005829">
    <property type="term" value="C:cytosol"/>
    <property type="evidence" value="ECO:0007669"/>
    <property type="project" value="TreeGrafter"/>
</dbReference>
<dbReference type="GO" id="GO:0006355">
    <property type="term" value="P:regulation of DNA-templated transcription"/>
    <property type="evidence" value="ECO:0007669"/>
    <property type="project" value="UniProtKB-ARBA"/>
</dbReference>
<dbReference type="PANTHER" id="PTHR30154">
    <property type="entry name" value="LEUCINE-RESPONSIVE REGULATORY PROTEIN"/>
    <property type="match status" value="1"/>
</dbReference>
<dbReference type="GO" id="GO:0043565">
    <property type="term" value="F:sequence-specific DNA binding"/>
    <property type="evidence" value="ECO:0007669"/>
    <property type="project" value="InterPro"/>
</dbReference>
<reference evidence="6" key="1">
    <citation type="submission" date="2018-05" db="EMBL/GenBank/DDBJ databases">
        <authorList>
            <person name="Du Z."/>
            <person name="Wang X."/>
        </authorList>
    </citation>
    <scope>NUCLEOTIDE SEQUENCE [LARGE SCALE GENOMIC DNA]</scope>
    <source>
        <strain evidence="6">WDS4C29</strain>
    </source>
</reference>
<dbReference type="InterPro" id="IPR011008">
    <property type="entry name" value="Dimeric_a/b-barrel"/>
</dbReference>
<dbReference type="PRINTS" id="PR00033">
    <property type="entry name" value="HTHASNC"/>
</dbReference>
<dbReference type="CDD" id="cd00090">
    <property type="entry name" value="HTH_ARSR"/>
    <property type="match status" value="1"/>
</dbReference>
<evidence type="ECO:0000313" key="5">
    <source>
        <dbReference type="EMBL" id="PWG17440.1"/>
    </source>
</evidence>
<dbReference type="InterPro" id="IPR036390">
    <property type="entry name" value="WH_DNA-bd_sf"/>
</dbReference>
<dbReference type="InterPro" id="IPR019887">
    <property type="entry name" value="Tscrpt_reg_AsnC/Lrp_C"/>
</dbReference>
<protein>
    <submittedName>
        <fullName evidence="5">AsnC family transcriptional regulator</fullName>
    </submittedName>
</protein>
<dbReference type="AlphaFoldDB" id="A0A2V1P6L7"/>
<dbReference type="PROSITE" id="PS50956">
    <property type="entry name" value="HTH_ASNC_2"/>
    <property type="match status" value="1"/>
</dbReference>
<dbReference type="Proteomes" id="UP000245293">
    <property type="component" value="Unassembled WGS sequence"/>
</dbReference>
<dbReference type="InterPro" id="IPR011991">
    <property type="entry name" value="ArsR-like_HTH"/>
</dbReference>
<dbReference type="Gene3D" id="1.10.10.10">
    <property type="entry name" value="Winged helix-like DNA-binding domain superfamily/Winged helix DNA-binding domain"/>
    <property type="match status" value="1"/>
</dbReference>
<keyword evidence="1" id="KW-0805">Transcription regulation</keyword>
<keyword evidence="2" id="KW-0238">DNA-binding</keyword>
<comment type="caution">
    <text evidence="5">The sequence shown here is derived from an EMBL/GenBank/DDBJ whole genome shotgun (WGS) entry which is preliminary data.</text>
</comment>
<proteinExistence type="predicted"/>
<dbReference type="InterPro" id="IPR000485">
    <property type="entry name" value="AsnC-type_HTH_dom"/>
</dbReference>
<gene>
    <name evidence="5" type="ORF">DFK10_06645</name>
</gene>
<dbReference type="PANTHER" id="PTHR30154:SF46">
    <property type="entry name" value="TRANSCRIPTIONAL REGULATORY PROTEIN"/>
    <property type="match status" value="1"/>
</dbReference>
<sequence>MRERQGLDPTDIRILSAVQKHGQLSKTKLAEIVNLSATPCWARLTRLRTAGYIRGYHADIALERVVDATRVVVTVSLTHHRKADFDRFENYIKQVDEVINCVATGGGIDYVMTVVCPTLSSFQSLMDDLLSADLAIDRYMTYFATRLIKAEQPNLAKLVAHGSK</sequence>